<proteinExistence type="predicted"/>
<name>A0A8H2XD42_9AGAM</name>
<gene>
    <name evidence="1" type="ORF">RDB_LOCUS12540</name>
</gene>
<accession>A0A8H2XD42</accession>
<reference evidence="1" key="1">
    <citation type="submission" date="2021-01" db="EMBL/GenBank/DDBJ databases">
        <authorList>
            <person name="Kaushik A."/>
        </authorList>
    </citation>
    <scope>NUCLEOTIDE SEQUENCE</scope>
    <source>
        <strain evidence="1">Type strain: AG8-Rh-89/</strain>
    </source>
</reference>
<comment type="caution">
    <text evidence="1">The sequence shown here is derived from an EMBL/GenBank/DDBJ whole genome shotgun (WGS) entry which is preliminary data.</text>
</comment>
<sequence>MAGCVHSNLSIVIGKVGVLYKKPTGPNTARTFEFGKRKLTENDTGMTLDESAINRLNTIQLELVWGTRGRLKIRKTFKYVQDVGPIDEKSNKKGPADAAKLGKTIFIDRSKSRAFQPDPTLKKTVFIFKYAPESWLRAEGIIPNDSHIRNYIDVDVLDQDTKAEPDTKSGIVRRSMAHTRVFWDSEGEIEVLKHLAPVPLHGNQAFGIIKAENEGKVELKVEAKIEIEIDD</sequence>
<dbReference type="AlphaFoldDB" id="A0A8H2XD42"/>
<dbReference type="Proteomes" id="UP000663850">
    <property type="component" value="Unassembled WGS sequence"/>
</dbReference>
<evidence type="ECO:0000313" key="1">
    <source>
        <dbReference type="EMBL" id="CAE6424057.1"/>
    </source>
</evidence>
<evidence type="ECO:0000313" key="2">
    <source>
        <dbReference type="Proteomes" id="UP000663850"/>
    </source>
</evidence>
<protein>
    <submittedName>
        <fullName evidence="1">Uncharacterized protein</fullName>
    </submittedName>
</protein>
<dbReference type="EMBL" id="CAJMWZ010000699">
    <property type="protein sequence ID" value="CAE6424057.1"/>
    <property type="molecule type" value="Genomic_DNA"/>
</dbReference>
<organism evidence="1 2">
    <name type="scientific">Rhizoctonia solani</name>
    <dbReference type="NCBI Taxonomy" id="456999"/>
    <lineage>
        <taxon>Eukaryota</taxon>
        <taxon>Fungi</taxon>
        <taxon>Dikarya</taxon>
        <taxon>Basidiomycota</taxon>
        <taxon>Agaricomycotina</taxon>
        <taxon>Agaricomycetes</taxon>
        <taxon>Cantharellales</taxon>
        <taxon>Ceratobasidiaceae</taxon>
        <taxon>Rhizoctonia</taxon>
    </lineage>
</organism>